<dbReference type="EMBL" id="PQLX01000011">
    <property type="protein sequence ID" value="POU62270.1"/>
    <property type="molecule type" value="Genomic_DNA"/>
</dbReference>
<protein>
    <submittedName>
        <fullName evidence="1">Uncharacterized protein</fullName>
    </submittedName>
</protein>
<name>A0A2S4RS26_CITAM</name>
<dbReference type="AlphaFoldDB" id="A0A2S4RS26"/>
<accession>A0A2S4RS26</accession>
<evidence type="ECO:0000313" key="2">
    <source>
        <dbReference type="Proteomes" id="UP000237003"/>
    </source>
</evidence>
<comment type="caution">
    <text evidence="1">The sequence shown here is derived from an EMBL/GenBank/DDBJ whole genome shotgun (WGS) entry which is preliminary data.</text>
</comment>
<sequence>MRVKSTTLKKEDQIADWNGAAADGRICKQKAAINVAGIVYRLASVDRMAAVPYPAWARRRVAR</sequence>
<organism evidence="1 2">
    <name type="scientific">Citrobacter amalonaticus</name>
    <dbReference type="NCBI Taxonomy" id="35703"/>
    <lineage>
        <taxon>Bacteria</taxon>
        <taxon>Pseudomonadati</taxon>
        <taxon>Pseudomonadota</taxon>
        <taxon>Gammaproteobacteria</taxon>
        <taxon>Enterobacterales</taxon>
        <taxon>Enterobacteriaceae</taxon>
        <taxon>Citrobacter</taxon>
    </lineage>
</organism>
<dbReference type="Proteomes" id="UP000237003">
    <property type="component" value="Unassembled WGS sequence"/>
</dbReference>
<proteinExistence type="predicted"/>
<evidence type="ECO:0000313" key="1">
    <source>
        <dbReference type="EMBL" id="POU62270.1"/>
    </source>
</evidence>
<reference evidence="1 2" key="1">
    <citation type="submission" date="2018-01" db="EMBL/GenBank/DDBJ databases">
        <title>Complete genome sequences of 14 Citrobacter spp. isolated from plant in Canada.</title>
        <authorList>
            <person name="Bhandare S.G."/>
            <person name="Colavecchio A."/>
            <person name="Jeukens J."/>
            <person name="Emond-Rheault J.-G."/>
            <person name="Freschi L."/>
            <person name="Hamel J."/>
            <person name="Kukavica-Ibrulj I."/>
            <person name="Levesque R."/>
            <person name="Goodridge L."/>
        </authorList>
    </citation>
    <scope>NUCLEOTIDE SEQUENCE [LARGE SCALE GENOMIC DNA]</scope>
    <source>
        <strain evidence="1 2">S1285</strain>
    </source>
</reference>
<gene>
    <name evidence="1" type="ORF">C3430_23155</name>
</gene>